<gene>
    <name evidence="1" type="ORF">MSZNOR_1016</name>
</gene>
<accession>A0ABM9HYG8</accession>
<keyword evidence="2" id="KW-1185">Reference proteome</keyword>
<sequence length="44" mass="5017">MREISSFNRDAVLSASRFFYLDVWLSGSVEALLRDLGILARIDL</sequence>
<evidence type="ECO:0000313" key="2">
    <source>
        <dbReference type="Proteomes" id="UP001162030"/>
    </source>
</evidence>
<name>A0ABM9HYG8_9GAMM</name>
<organism evidence="1 2">
    <name type="scientific">Methylocaldum szegediense</name>
    <dbReference type="NCBI Taxonomy" id="73780"/>
    <lineage>
        <taxon>Bacteria</taxon>
        <taxon>Pseudomonadati</taxon>
        <taxon>Pseudomonadota</taxon>
        <taxon>Gammaproteobacteria</taxon>
        <taxon>Methylococcales</taxon>
        <taxon>Methylococcaceae</taxon>
        <taxon>Methylocaldum</taxon>
    </lineage>
</organism>
<dbReference type="Proteomes" id="UP001162030">
    <property type="component" value="Chromosome"/>
</dbReference>
<evidence type="ECO:0000313" key="1">
    <source>
        <dbReference type="EMBL" id="CAI8770208.1"/>
    </source>
</evidence>
<proteinExistence type="predicted"/>
<dbReference type="EMBL" id="OX458333">
    <property type="protein sequence ID" value="CAI8770208.1"/>
    <property type="molecule type" value="Genomic_DNA"/>
</dbReference>
<reference evidence="1 2" key="1">
    <citation type="submission" date="2023-03" db="EMBL/GenBank/DDBJ databases">
        <authorList>
            <person name="Pearce D."/>
        </authorList>
    </citation>
    <scope>NUCLEOTIDE SEQUENCE [LARGE SCALE GENOMIC DNA]</scope>
    <source>
        <strain evidence="1">Msz</strain>
    </source>
</reference>
<protein>
    <submittedName>
        <fullName evidence="1">Uncharacterized protein</fullName>
    </submittedName>
</protein>